<dbReference type="PANTHER" id="PTHR43150:SF6">
    <property type="entry name" value="VIC POTASSIUM ION CHANNEL, BETA SUBUNIT (EUROFUNG)"/>
    <property type="match status" value="1"/>
</dbReference>
<dbReference type="InterPro" id="IPR005399">
    <property type="entry name" value="K_chnl_volt-dep_bsu_KCNAB-rel"/>
</dbReference>
<dbReference type="Proteomes" id="UP001610334">
    <property type="component" value="Unassembled WGS sequence"/>
</dbReference>
<proteinExistence type="inferred from homology"/>
<feature type="domain" description="NADP-dependent oxidoreductase" evidence="4">
    <location>
        <begin position="23"/>
        <end position="335"/>
    </location>
</feature>
<accession>A0ABR4H784</accession>
<dbReference type="EMBL" id="JBFXLT010000059">
    <property type="protein sequence ID" value="KAL2811327.1"/>
    <property type="molecule type" value="Genomic_DNA"/>
</dbReference>
<dbReference type="Pfam" id="PF00248">
    <property type="entry name" value="Aldo_ket_red"/>
    <property type="match status" value="1"/>
</dbReference>
<dbReference type="PANTHER" id="PTHR43150">
    <property type="entry name" value="HYPERKINETIC, ISOFORM M"/>
    <property type="match status" value="1"/>
</dbReference>
<reference evidence="5 6" key="1">
    <citation type="submission" date="2024-07" db="EMBL/GenBank/DDBJ databases">
        <title>Section-level genome sequencing and comparative genomics of Aspergillus sections Usti and Cavernicolus.</title>
        <authorList>
            <consortium name="Lawrence Berkeley National Laboratory"/>
            <person name="Nybo J.L."/>
            <person name="Vesth T.C."/>
            <person name="Theobald S."/>
            <person name="Frisvad J.C."/>
            <person name="Larsen T.O."/>
            <person name="Kjaerboelling I."/>
            <person name="Rothschild-Mancinelli K."/>
            <person name="Lyhne E.K."/>
            <person name="Kogle M.E."/>
            <person name="Barry K."/>
            <person name="Clum A."/>
            <person name="Na H."/>
            <person name="Ledsgaard L."/>
            <person name="Lin J."/>
            <person name="Lipzen A."/>
            <person name="Kuo A."/>
            <person name="Riley R."/>
            <person name="Mondo S."/>
            <person name="Labutti K."/>
            <person name="Haridas S."/>
            <person name="Pangalinan J."/>
            <person name="Salamov A.A."/>
            <person name="Simmons B.A."/>
            <person name="Magnuson J.K."/>
            <person name="Chen J."/>
            <person name="Drula E."/>
            <person name="Henrissat B."/>
            <person name="Wiebenga A."/>
            <person name="Lubbers R.J."/>
            <person name="Gomes A.C."/>
            <person name="Makela M.R."/>
            <person name="Stajich J."/>
            <person name="Grigoriev I.V."/>
            <person name="Mortensen U.H."/>
            <person name="De Vries R.P."/>
            <person name="Baker S.E."/>
            <person name="Andersen M.R."/>
        </authorList>
    </citation>
    <scope>NUCLEOTIDE SEQUENCE [LARGE SCALE GENOMIC DNA]</scope>
    <source>
        <strain evidence="5 6">CBS 588.65</strain>
    </source>
</reference>
<dbReference type="InterPro" id="IPR023210">
    <property type="entry name" value="NADP_OxRdtase_dom"/>
</dbReference>
<evidence type="ECO:0000256" key="1">
    <source>
        <dbReference type="ARBA" id="ARBA00006515"/>
    </source>
</evidence>
<keyword evidence="2" id="KW-0521">NADP</keyword>
<protein>
    <submittedName>
        <fullName evidence="5">NADP-dependent oxidoreductase domain-containing protein</fullName>
    </submittedName>
</protein>
<gene>
    <name evidence="5" type="ORF">BJX63DRAFT_444155</name>
</gene>
<dbReference type="InterPro" id="IPR036812">
    <property type="entry name" value="NAD(P)_OxRdtase_dom_sf"/>
</dbReference>
<evidence type="ECO:0000259" key="4">
    <source>
        <dbReference type="Pfam" id="PF00248"/>
    </source>
</evidence>
<name>A0ABR4H784_9EURO</name>
<comment type="caution">
    <text evidence="5">The sequence shown here is derived from an EMBL/GenBank/DDBJ whole genome shotgun (WGS) entry which is preliminary data.</text>
</comment>
<evidence type="ECO:0000256" key="2">
    <source>
        <dbReference type="ARBA" id="ARBA00022857"/>
    </source>
</evidence>
<sequence length="351" mass="39054">MTNGLPEMQYRILGRTGLKISMIGFGGWLTSHGGRVDNDTAFECIKKAYDAGVNFFDTTEGHPSAMSETILGQAIKRFGWKQSDLVISTKIFHRSTSSNRPKNTPKNKNLARKHILEDMEASLRRLDLPSVDVVYAHKPDPDTPMEQIVQAFNHLINSGKAIYWGTYDWSVAEITEAMDTAEALHLVGPAVDQPEYSLLARDRVHHEYVPLYPHVHYGLTTHSPLKKGILTGKYNIVTSPPLGSCQAVTRAKFIEGYRETFGDDSWNKDLVKVDKLRGVARDMAVSVAQLSIAWTLKNEDVSCVITGASREDQVEESIRSLEVLPRLTGAVITRIKVATGSNTNYYSAESE</sequence>
<organism evidence="5 6">
    <name type="scientific">Aspergillus granulosus</name>
    <dbReference type="NCBI Taxonomy" id="176169"/>
    <lineage>
        <taxon>Eukaryota</taxon>
        <taxon>Fungi</taxon>
        <taxon>Dikarya</taxon>
        <taxon>Ascomycota</taxon>
        <taxon>Pezizomycotina</taxon>
        <taxon>Eurotiomycetes</taxon>
        <taxon>Eurotiomycetidae</taxon>
        <taxon>Eurotiales</taxon>
        <taxon>Aspergillaceae</taxon>
        <taxon>Aspergillus</taxon>
        <taxon>Aspergillus subgen. Nidulantes</taxon>
    </lineage>
</organism>
<keyword evidence="3" id="KW-0560">Oxidoreductase</keyword>
<evidence type="ECO:0000313" key="5">
    <source>
        <dbReference type="EMBL" id="KAL2811327.1"/>
    </source>
</evidence>
<dbReference type="PRINTS" id="PR01577">
    <property type="entry name" value="KCNABCHANNEL"/>
</dbReference>
<keyword evidence="6" id="KW-1185">Reference proteome</keyword>
<dbReference type="Gene3D" id="3.20.20.100">
    <property type="entry name" value="NADP-dependent oxidoreductase domain"/>
    <property type="match status" value="1"/>
</dbReference>
<evidence type="ECO:0000313" key="6">
    <source>
        <dbReference type="Proteomes" id="UP001610334"/>
    </source>
</evidence>
<comment type="similarity">
    <text evidence="1">Belongs to the shaker potassium channel beta subunit family.</text>
</comment>
<dbReference type="SUPFAM" id="SSF51430">
    <property type="entry name" value="NAD(P)-linked oxidoreductase"/>
    <property type="match status" value="1"/>
</dbReference>
<evidence type="ECO:0000256" key="3">
    <source>
        <dbReference type="ARBA" id="ARBA00023002"/>
    </source>
</evidence>